<sequence length="70" mass="7993">MGSTSTLLIIDEEARLRQLLARILQLEGYNVLEAENARLDLKLLEREAVHVVISDVKLPDRNGIEQRAWP</sequence>
<accession>A0A6M5YGB6</accession>
<dbReference type="Gene3D" id="3.40.50.2300">
    <property type="match status" value="1"/>
</dbReference>
<dbReference type="SUPFAM" id="SSF52172">
    <property type="entry name" value="CheY-like"/>
    <property type="match status" value="1"/>
</dbReference>
<evidence type="ECO:0000256" key="2">
    <source>
        <dbReference type="ARBA" id="ARBA00023012"/>
    </source>
</evidence>
<dbReference type="AlphaFoldDB" id="A0A6M5YGB6"/>
<dbReference type="PANTHER" id="PTHR44591">
    <property type="entry name" value="STRESS RESPONSE REGULATOR PROTEIN 1"/>
    <property type="match status" value="1"/>
</dbReference>
<name>A0A6M5YGB6_9BACT</name>
<keyword evidence="6" id="KW-1185">Reference proteome</keyword>
<evidence type="ECO:0000259" key="4">
    <source>
        <dbReference type="PROSITE" id="PS50110"/>
    </source>
</evidence>
<evidence type="ECO:0000256" key="3">
    <source>
        <dbReference type="PROSITE-ProRule" id="PRU00169"/>
    </source>
</evidence>
<evidence type="ECO:0000313" key="5">
    <source>
        <dbReference type="EMBL" id="QJW92283.1"/>
    </source>
</evidence>
<dbReference type="InterPro" id="IPR011006">
    <property type="entry name" value="CheY-like_superfamily"/>
</dbReference>
<dbReference type="KEGG" id="stae:HNV11_08820"/>
<dbReference type="InterPro" id="IPR001789">
    <property type="entry name" value="Sig_transdc_resp-reg_receiver"/>
</dbReference>
<dbReference type="PROSITE" id="PS50110">
    <property type="entry name" value="RESPONSE_REGULATORY"/>
    <property type="match status" value="1"/>
</dbReference>
<evidence type="ECO:0000313" key="6">
    <source>
        <dbReference type="Proteomes" id="UP000502756"/>
    </source>
</evidence>
<feature type="domain" description="Response regulatory" evidence="4">
    <location>
        <begin position="6"/>
        <end position="70"/>
    </location>
</feature>
<keyword evidence="1 3" id="KW-0597">Phosphoprotein</keyword>
<proteinExistence type="predicted"/>
<feature type="modified residue" description="4-aspartylphosphate" evidence="3">
    <location>
        <position position="55"/>
    </location>
</feature>
<dbReference type="InterPro" id="IPR050595">
    <property type="entry name" value="Bact_response_regulator"/>
</dbReference>
<keyword evidence="2" id="KW-0902">Two-component regulatory system</keyword>
<reference evidence="5 6" key="1">
    <citation type="submission" date="2020-05" db="EMBL/GenBank/DDBJ databases">
        <title>Genome sequencing of Spirosoma sp. TS118.</title>
        <authorList>
            <person name="Lee J.-H."/>
            <person name="Jeong S."/>
            <person name="Zhao L."/>
            <person name="Jung J.-H."/>
            <person name="Kim M.-K."/>
            <person name="Lim S."/>
        </authorList>
    </citation>
    <scope>NUCLEOTIDE SEQUENCE [LARGE SCALE GENOMIC DNA]</scope>
    <source>
        <strain evidence="5 6">TS118</strain>
    </source>
</reference>
<dbReference type="PANTHER" id="PTHR44591:SF14">
    <property type="entry name" value="PROTEIN PILG"/>
    <property type="match status" value="1"/>
</dbReference>
<dbReference type="Proteomes" id="UP000502756">
    <property type="component" value="Chromosome"/>
</dbReference>
<gene>
    <name evidence="5" type="ORF">HNV11_08820</name>
</gene>
<dbReference type="EMBL" id="CP053435">
    <property type="protein sequence ID" value="QJW92283.1"/>
    <property type="molecule type" value="Genomic_DNA"/>
</dbReference>
<evidence type="ECO:0000256" key="1">
    <source>
        <dbReference type="ARBA" id="ARBA00022553"/>
    </source>
</evidence>
<dbReference type="GO" id="GO:0000160">
    <property type="term" value="P:phosphorelay signal transduction system"/>
    <property type="evidence" value="ECO:0007669"/>
    <property type="project" value="UniProtKB-KW"/>
</dbReference>
<protein>
    <submittedName>
        <fullName evidence="5">Response regulator</fullName>
    </submittedName>
</protein>
<dbReference type="Pfam" id="PF00072">
    <property type="entry name" value="Response_reg"/>
    <property type="match status" value="1"/>
</dbReference>
<organism evidence="5 6">
    <name type="scientific">Spirosoma taeanense</name>
    <dbReference type="NCBI Taxonomy" id="2735870"/>
    <lineage>
        <taxon>Bacteria</taxon>
        <taxon>Pseudomonadati</taxon>
        <taxon>Bacteroidota</taxon>
        <taxon>Cytophagia</taxon>
        <taxon>Cytophagales</taxon>
        <taxon>Cytophagaceae</taxon>
        <taxon>Spirosoma</taxon>
    </lineage>
</organism>